<evidence type="ECO:0000313" key="9">
    <source>
        <dbReference type="Proteomes" id="UP001320831"/>
    </source>
</evidence>
<protein>
    <submittedName>
        <fullName evidence="8">DsbE family thiol:disulfide interchange protein</fullName>
    </submittedName>
</protein>
<evidence type="ECO:0000313" key="8">
    <source>
        <dbReference type="EMBL" id="MCT7376513.1"/>
    </source>
</evidence>
<dbReference type="CDD" id="cd03010">
    <property type="entry name" value="TlpA_like_DsbE"/>
    <property type="match status" value="1"/>
</dbReference>
<dbReference type="Gene3D" id="3.40.30.10">
    <property type="entry name" value="Glutaredoxin"/>
    <property type="match status" value="1"/>
</dbReference>
<organism evidence="8 9">
    <name type="scientific">Chelativorans salis</name>
    <dbReference type="NCBI Taxonomy" id="2978478"/>
    <lineage>
        <taxon>Bacteria</taxon>
        <taxon>Pseudomonadati</taxon>
        <taxon>Pseudomonadota</taxon>
        <taxon>Alphaproteobacteria</taxon>
        <taxon>Hyphomicrobiales</taxon>
        <taxon>Phyllobacteriaceae</taxon>
        <taxon>Chelativorans</taxon>
    </lineage>
</organism>
<dbReference type="PROSITE" id="PS51352">
    <property type="entry name" value="THIOREDOXIN_2"/>
    <property type="match status" value="1"/>
</dbReference>
<keyword evidence="4" id="KW-1015">Disulfide bond</keyword>
<dbReference type="InterPro" id="IPR004799">
    <property type="entry name" value="Periplasmic_diS_OxRdtase_DsbE"/>
</dbReference>
<keyword evidence="9" id="KW-1185">Reference proteome</keyword>
<proteinExistence type="inferred from homology"/>
<comment type="caution">
    <text evidence="8">The sequence shown here is derived from an EMBL/GenBank/DDBJ whole genome shotgun (WGS) entry which is preliminary data.</text>
</comment>
<dbReference type="Proteomes" id="UP001320831">
    <property type="component" value="Unassembled WGS sequence"/>
</dbReference>
<dbReference type="NCBIfam" id="TIGR00385">
    <property type="entry name" value="dsbE"/>
    <property type="match status" value="1"/>
</dbReference>
<dbReference type="Pfam" id="PF08534">
    <property type="entry name" value="Redoxin"/>
    <property type="match status" value="1"/>
</dbReference>
<evidence type="ECO:0000256" key="1">
    <source>
        <dbReference type="ARBA" id="ARBA00004196"/>
    </source>
</evidence>
<keyword evidence="6" id="KW-0812">Transmembrane</keyword>
<gene>
    <name evidence="8" type="ORF">N5A92_15870</name>
</gene>
<dbReference type="InterPro" id="IPR036249">
    <property type="entry name" value="Thioredoxin-like_sf"/>
</dbReference>
<dbReference type="SUPFAM" id="SSF52833">
    <property type="entry name" value="Thioredoxin-like"/>
    <property type="match status" value="1"/>
</dbReference>
<dbReference type="PANTHER" id="PTHR42852">
    <property type="entry name" value="THIOL:DISULFIDE INTERCHANGE PROTEIN DSBE"/>
    <property type="match status" value="1"/>
</dbReference>
<dbReference type="InterPro" id="IPR013740">
    <property type="entry name" value="Redoxin"/>
</dbReference>
<dbReference type="RefSeq" id="WP_260904508.1">
    <property type="nucleotide sequence ID" value="NZ_JAOCZP010000004.1"/>
</dbReference>
<feature type="transmembrane region" description="Helical" evidence="6">
    <location>
        <begin position="14"/>
        <end position="38"/>
    </location>
</feature>
<evidence type="ECO:0000256" key="5">
    <source>
        <dbReference type="ARBA" id="ARBA00023284"/>
    </source>
</evidence>
<sequence length="196" mass="21684">MTTDQERAQKPRRLILFLLLLPLVVFLALSAVFLMQLFSGRDTSVVPSALIGQPAPRTELPPLEGMDLPGLSPGDFQGNVTLVNVWGSWCLPCRDEHPFLMQLGEDERIRLVGLNYKDRPENARRFLGELGNPFDAIGVDQSGRAAIEWGVYGVPETFLVGPDGTIRYKHVGPFTPRSLKNDLMPEVEKALAEMAG</sequence>
<comment type="similarity">
    <text evidence="2">Belongs to the thioredoxin family. DsbE subfamily.</text>
</comment>
<dbReference type="InterPro" id="IPR050553">
    <property type="entry name" value="Thioredoxin_ResA/DsbE_sf"/>
</dbReference>
<keyword evidence="6" id="KW-1133">Transmembrane helix</keyword>
<dbReference type="PROSITE" id="PS00194">
    <property type="entry name" value="THIOREDOXIN_1"/>
    <property type="match status" value="1"/>
</dbReference>
<dbReference type="PANTHER" id="PTHR42852:SF6">
    <property type="entry name" value="THIOL:DISULFIDE INTERCHANGE PROTEIN DSBE"/>
    <property type="match status" value="1"/>
</dbReference>
<evidence type="ECO:0000256" key="3">
    <source>
        <dbReference type="ARBA" id="ARBA00022748"/>
    </source>
</evidence>
<evidence type="ECO:0000256" key="2">
    <source>
        <dbReference type="ARBA" id="ARBA00007758"/>
    </source>
</evidence>
<dbReference type="InterPro" id="IPR013766">
    <property type="entry name" value="Thioredoxin_domain"/>
</dbReference>
<keyword evidence="3" id="KW-0201">Cytochrome c-type biogenesis</keyword>
<dbReference type="InterPro" id="IPR017937">
    <property type="entry name" value="Thioredoxin_CS"/>
</dbReference>
<evidence type="ECO:0000256" key="6">
    <source>
        <dbReference type="SAM" id="Phobius"/>
    </source>
</evidence>
<dbReference type="EMBL" id="JAOCZP010000004">
    <property type="protein sequence ID" value="MCT7376513.1"/>
    <property type="molecule type" value="Genomic_DNA"/>
</dbReference>
<accession>A0ABT2LSB0</accession>
<name>A0ABT2LSB0_9HYPH</name>
<feature type="domain" description="Thioredoxin" evidence="7">
    <location>
        <begin position="49"/>
        <end position="192"/>
    </location>
</feature>
<evidence type="ECO:0000259" key="7">
    <source>
        <dbReference type="PROSITE" id="PS51352"/>
    </source>
</evidence>
<reference evidence="8 9" key="1">
    <citation type="submission" date="2022-09" db="EMBL/GenBank/DDBJ databases">
        <title>Chelativorans salina sp. nov., a novel slightly halophilic bacterium isolated from a saline lake sediment enrichment.</title>
        <authorList>
            <person name="Gao L."/>
            <person name="Fang B.-Z."/>
            <person name="Li W.-J."/>
        </authorList>
    </citation>
    <scope>NUCLEOTIDE SEQUENCE [LARGE SCALE GENOMIC DNA]</scope>
    <source>
        <strain evidence="8 9">EGI FJ00035</strain>
    </source>
</reference>
<comment type="subcellular location">
    <subcellularLocation>
        <location evidence="1">Cell envelope</location>
    </subcellularLocation>
</comment>
<evidence type="ECO:0000256" key="4">
    <source>
        <dbReference type="ARBA" id="ARBA00023157"/>
    </source>
</evidence>
<keyword evidence="5" id="KW-0676">Redox-active center</keyword>
<keyword evidence="6" id="KW-0472">Membrane</keyword>